<dbReference type="Proteomes" id="UP001280581">
    <property type="component" value="Unassembled WGS sequence"/>
</dbReference>
<evidence type="ECO:0000313" key="2">
    <source>
        <dbReference type="EMBL" id="KAK3203806.1"/>
    </source>
</evidence>
<dbReference type="AlphaFoldDB" id="A0AAN6LX28"/>
<dbReference type="EMBL" id="WVTA01000010">
    <property type="protein sequence ID" value="KAK3203806.1"/>
    <property type="molecule type" value="Genomic_DNA"/>
</dbReference>
<accession>A0AAN6LX28</accession>
<name>A0AAN6LX28_9PLEO</name>
<comment type="caution">
    <text evidence="2">The sequence shown here is derived from an EMBL/GenBank/DDBJ whole genome shotgun (WGS) entry which is preliminary data.</text>
</comment>
<feature type="compositionally biased region" description="Basic and acidic residues" evidence="1">
    <location>
        <begin position="51"/>
        <end position="61"/>
    </location>
</feature>
<feature type="region of interest" description="Disordered" evidence="1">
    <location>
        <begin position="1"/>
        <end position="61"/>
    </location>
</feature>
<proteinExistence type="predicted"/>
<reference evidence="2 3" key="1">
    <citation type="submission" date="2021-02" db="EMBL/GenBank/DDBJ databases">
        <title>Genome assembly of Pseudopithomyces chartarum.</title>
        <authorList>
            <person name="Jauregui R."/>
            <person name="Singh J."/>
            <person name="Voisey C."/>
        </authorList>
    </citation>
    <scope>NUCLEOTIDE SEQUENCE [LARGE SCALE GENOMIC DNA]</scope>
    <source>
        <strain evidence="2 3">AGR01</strain>
    </source>
</reference>
<feature type="compositionally biased region" description="Acidic residues" evidence="1">
    <location>
        <begin position="24"/>
        <end position="50"/>
    </location>
</feature>
<organism evidence="2 3">
    <name type="scientific">Pseudopithomyces chartarum</name>
    <dbReference type="NCBI Taxonomy" id="1892770"/>
    <lineage>
        <taxon>Eukaryota</taxon>
        <taxon>Fungi</taxon>
        <taxon>Dikarya</taxon>
        <taxon>Ascomycota</taxon>
        <taxon>Pezizomycotina</taxon>
        <taxon>Dothideomycetes</taxon>
        <taxon>Pleosporomycetidae</taxon>
        <taxon>Pleosporales</taxon>
        <taxon>Massarineae</taxon>
        <taxon>Didymosphaeriaceae</taxon>
        <taxon>Pseudopithomyces</taxon>
    </lineage>
</organism>
<keyword evidence="3" id="KW-1185">Reference proteome</keyword>
<evidence type="ECO:0000256" key="1">
    <source>
        <dbReference type="SAM" id="MobiDB-lite"/>
    </source>
</evidence>
<evidence type="ECO:0000313" key="3">
    <source>
        <dbReference type="Proteomes" id="UP001280581"/>
    </source>
</evidence>
<sequence length="220" mass="24824">MDEDPAYAPEKSLEEVEREALDREEYEATALSEGEERESDGVDEDSEDEDSLAKKEKGRVISKEMEALRDQRFKKRKAKYDASVDDRLAQFEYDAEYGLDARDKDIDPKSLVTFKPGGYCVLVPDPDGDIEHVSEGVFRDTKAVRLIKLTSQQPCRGKRNDPENPGQEIACTASLSRSQVKCKVCGYHRLDDKDDIDDSLIEKRGFMSGMYTSAASDLFS</sequence>
<gene>
    <name evidence="2" type="ORF">GRF29_106g696744</name>
</gene>
<protein>
    <submittedName>
        <fullName evidence="2">Uncharacterized protein</fullName>
    </submittedName>
</protein>
<feature type="compositionally biased region" description="Basic and acidic residues" evidence="1">
    <location>
        <begin position="11"/>
        <end position="23"/>
    </location>
</feature>